<keyword evidence="6" id="KW-1185">Reference proteome</keyword>
<evidence type="ECO:0000256" key="2">
    <source>
        <dbReference type="ARBA" id="ARBA00022827"/>
    </source>
</evidence>
<keyword evidence="1" id="KW-0285">Flavoprotein</keyword>
<dbReference type="RefSeq" id="WP_186770998.1">
    <property type="nucleotide sequence ID" value="NZ_JACOMF010000013.1"/>
</dbReference>
<evidence type="ECO:0000313" key="5">
    <source>
        <dbReference type="EMBL" id="MBC4016228.1"/>
    </source>
</evidence>
<evidence type="ECO:0000259" key="4">
    <source>
        <dbReference type="PROSITE" id="PS51387"/>
    </source>
</evidence>
<keyword evidence="3" id="KW-0560">Oxidoreductase</keyword>
<dbReference type="SUPFAM" id="SSF55447">
    <property type="entry name" value="CO dehydrogenase flavoprotein C-terminal domain-like"/>
    <property type="match status" value="1"/>
</dbReference>
<dbReference type="InterPro" id="IPR016169">
    <property type="entry name" value="FAD-bd_PCMH_sub2"/>
</dbReference>
<dbReference type="InterPro" id="IPR036683">
    <property type="entry name" value="CO_DH_flav_C_dom_sf"/>
</dbReference>
<dbReference type="Gene3D" id="3.30.465.10">
    <property type="match status" value="1"/>
</dbReference>
<dbReference type="GO" id="GO:0071949">
    <property type="term" value="F:FAD binding"/>
    <property type="evidence" value="ECO:0007669"/>
    <property type="project" value="InterPro"/>
</dbReference>
<dbReference type="InterPro" id="IPR051312">
    <property type="entry name" value="Diverse_Substr_Oxidored"/>
</dbReference>
<dbReference type="InterPro" id="IPR036318">
    <property type="entry name" value="FAD-bd_PCMH-like_sf"/>
</dbReference>
<dbReference type="SUPFAM" id="SSF56176">
    <property type="entry name" value="FAD-binding/transporter-associated domain-like"/>
    <property type="match status" value="1"/>
</dbReference>
<protein>
    <submittedName>
        <fullName evidence="5">FAD binding domain-containing protein</fullName>
    </submittedName>
</protein>
<accession>A0A9X0UE12</accession>
<dbReference type="Proteomes" id="UP000600101">
    <property type="component" value="Unassembled WGS sequence"/>
</dbReference>
<proteinExistence type="predicted"/>
<keyword evidence="2" id="KW-0274">FAD</keyword>
<dbReference type="EMBL" id="JACOMF010000013">
    <property type="protein sequence ID" value="MBC4016228.1"/>
    <property type="molecule type" value="Genomic_DNA"/>
</dbReference>
<evidence type="ECO:0000256" key="3">
    <source>
        <dbReference type="ARBA" id="ARBA00023002"/>
    </source>
</evidence>
<dbReference type="PROSITE" id="PS51387">
    <property type="entry name" value="FAD_PCMH"/>
    <property type="match status" value="1"/>
</dbReference>
<dbReference type="SMART" id="SM01092">
    <property type="entry name" value="CO_deh_flav_C"/>
    <property type="match status" value="1"/>
</dbReference>
<reference evidence="5" key="1">
    <citation type="submission" date="2020-08" db="EMBL/GenBank/DDBJ databases">
        <authorList>
            <person name="Hu Y."/>
            <person name="Nguyen S.V."/>
            <person name="Li F."/>
            <person name="Fanning S."/>
        </authorList>
    </citation>
    <scope>NUCLEOTIDE SEQUENCE</scope>
    <source>
        <strain evidence="5">SYSU D8009</strain>
    </source>
</reference>
<dbReference type="Gene3D" id="3.30.43.10">
    <property type="entry name" value="Uridine Diphospho-n-acetylenolpyruvylglucosamine Reductase, domain 2"/>
    <property type="match status" value="1"/>
</dbReference>
<name>A0A9X0UE12_9PROT</name>
<dbReference type="InterPro" id="IPR002346">
    <property type="entry name" value="Mopterin_DH_FAD-bd"/>
</dbReference>
<dbReference type="InterPro" id="IPR005107">
    <property type="entry name" value="CO_DH_flav_C"/>
</dbReference>
<evidence type="ECO:0000313" key="6">
    <source>
        <dbReference type="Proteomes" id="UP000600101"/>
    </source>
</evidence>
<dbReference type="PANTHER" id="PTHR42659">
    <property type="entry name" value="XANTHINE DEHYDROGENASE SUBUNIT C-RELATED"/>
    <property type="match status" value="1"/>
</dbReference>
<organism evidence="5 6">
    <name type="scientific">Siccirubricoccus deserti</name>
    <dbReference type="NCBI Taxonomy" id="2013562"/>
    <lineage>
        <taxon>Bacteria</taxon>
        <taxon>Pseudomonadati</taxon>
        <taxon>Pseudomonadota</taxon>
        <taxon>Alphaproteobacteria</taxon>
        <taxon>Acetobacterales</taxon>
        <taxon>Roseomonadaceae</taxon>
        <taxon>Siccirubricoccus</taxon>
    </lineage>
</organism>
<feature type="domain" description="FAD-binding PCMH-type" evidence="4">
    <location>
        <begin position="1"/>
        <end position="179"/>
    </location>
</feature>
<dbReference type="InterPro" id="IPR016166">
    <property type="entry name" value="FAD-bd_PCMH"/>
</dbReference>
<dbReference type="GO" id="GO:0016491">
    <property type="term" value="F:oxidoreductase activity"/>
    <property type="evidence" value="ECO:0007669"/>
    <property type="project" value="UniProtKB-KW"/>
</dbReference>
<dbReference type="Gene3D" id="3.30.390.50">
    <property type="entry name" value="CO dehydrogenase flavoprotein, C-terminal domain"/>
    <property type="match status" value="1"/>
</dbReference>
<dbReference type="Pfam" id="PF03450">
    <property type="entry name" value="CO_deh_flav_C"/>
    <property type="match status" value="1"/>
</dbReference>
<evidence type="ECO:0000256" key="1">
    <source>
        <dbReference type="ARBA" id="ARBA00022630"/>
    </source>
</evidence>
<gene>
    <name evidence="5" type="ORF">H7965_12950</name>
</gene>
<dbReference type="InterPro" id="IPR016167">
    <property type="entry name" value="FAD-bd_PCMH_sub1"/>
</dbReference>
<comment type="caution">
    <text evidence="5">The sequence shown here is derived from an EMBL/GenBank/DDBJ whole genome shotgun (WGS) entry which is preliminary data.</text>
</comment>
<sequence length="292" mass="30092">MAAYRRPGTLAEALALLAAAPTEQGAPLLLAGGTDIYPARAAAAAWLRDAPRPVLDLSGIAGMGAIEDTGGHHRIGAGVTWAMLRDQPLPPWFTALRDAARQVGGMQVQARGTLLGNLCNASPAADGVPPLLALDAEVELASLRGTRRLPLGDFLLGYRRTALAPDEIATAVLVPKPEGSARSGFLKLGARAYLVISIVMVAGVVEAAAGRIIRARLAVGACSAVAQRLPTLEAALAGLPLADAAAMVETAHLATLSPIDDMRATAEYRRHATLVLLRRLLAGLAAPEALAA</sequence>
<dbReference type="AlphaFoldDB" id="A0A9X0UE12"/>
<dbReference type="Pfam" id="PF00941">
    <property type="entry name" value="FAD_binding_5"/>
    <property type="match status" value="1"/>
</dbReference>
<dbReference type="PANTHER" id="PTHR42659:SF2">
    <property type="entry name" value="XANTHINE DEHYDROGENASE SUBUNIT C-RELATED"/>
    <property type="match status" value="1"/>
</dbReference>